<name>A0ABX4UWU3_9BURK</name>
<dbReference type="Proteomes" id="UP000235659">
    <property type="component" value="Unassembled WGS sequence"/>
</dbReference>
<sequence>MTLPGRSLGGWRHVFRYSESLGRIHPLVAGVAVAMILASATGIRCGNDAPIPTKALNHVSGRRLHKTSSLG</sequence>
<evidence type="ECO:0000313" key="2">
    <source>
        <dbReference type="EMBL" id="PMS18709.1"/>
    </source>
</evidence>
<evidence type="ECO:0000313" key="3">
    <source>
        <dbReference type="Proteomes" id="UP000235659"/>
    </source>
</evidence>
<keyword evidence="1" id="KW-0472">Membrane</keyword>
<comment type="caution">
    <text evidence="2">The sequence shown here is derived from an EMBL/GenBank/DDBJ whole genome shotgun (WGS) entry which is preliminary data.</text>
</comment>
<protein>
    <submittedName>
        <fullName evidence="2">Uncharacterized protein</fullName>
    </submittedName>
</protein>
<keyword evidence="1" id="KW-0812">Transmembrane</keyword>
<keyword evidence="3" id="KW-1185">Reference proteome</keyword>
<organism evidence="2 3">
    <name type="scientific">Paraburkholderia rhynchosiae</name>
    <dbReference type="NCBI Taxonomy" id="487049"/>
    <lineage>
        <taxon>Bacteria</taxon>
        <taxon>Pseudomonadati</taxon>
        <taxon>Pseudomonadota</taxon>
        <taxon>Betaproteobacteria</taxon>
        <taxon>Burkholderiales</taxon>
        <taxon>Burkholderiaceae</taxon>
        <taxon>Paraburkholderia</taxon>
    </lineage>
</organism>
<gene>
    <name evidence="2" type="ORF">C0Z16_35800</name>
</gene>
<dbReference type="EMBL" id="PNXY01000064">
    <property type="protein sequence ID" value="PMS18709.1"/>
    <property type="molecule type" value="Genomic_DNA"/>
</dbReference>
<proteinExistence type="predicted"/>
<reference evidence="2 3" key="1">
    <citation type="submission" date="2018-01" db="EMBL/GenBank/DDBJ databases">
        <title>Whole genome analyses suggest that Burkholderia sensu lato contains two further novel genera in the rhizoxinica-symbiotica group Mycetohabitans gen. nov., and Trinickia gen. nov.: implications for the evolution of diazotrophy and nodulation in the Burkholderiaceae.</title>
        <authorList>
            <person name="Estrada-de los Santos P."/>
            <person name="Palmer M."/>
            <person name="Chavez-Ramirez B."/>
            <person name="Beukes C."/>
            <person name="Steenkamp E.T."/>
            <person name="Hirsch A.M."/>
            <person name="Manyaka P."/>
            <person name="Maluk M."/>
            <person name="Lafos M."/>
            <person name="Crook M."/>
            <person name="Gross E."/>
            <person name="Simon M.F."/>
            <person name="Bueno dos Reis Junior F."/>
            <person name="Poole P.S."/>
            <person name="Venter S.N."/>
            <person name="James E.K."/>
        </authorList>
    </citation>
    <scope>NUCLEOTIDE SEQUENCE [LARGE SCALE GENOMIC DNA]</scope>
    <source>
        <strain evidence="2 3">WSM 3937</strain>
    </source>
</reference>
<accession>A0ABX4UWU3</accession>
<feature type="transmembrane region" description="Helical" evidence="1">
    <location>
        <begin position="21"/>
        <end position="43"/>
    </location>
</feature>
<keyword evidence="1" id="KW-1133">Transmembrane helix</keyword>
<evidence type="ECO:0000256" key="1">
    <source>
        <dbReference type="SAM" id="Phobius"/>
    </source>
</evidence>